<feature type="transmembrane region" description="Helical" evidence="1">
    <location>
        <begin position="54"/>
        <end position="76"/>
    </location>
</feature>
<accession>A0A2J6Q5Y3</accession>
<name>A0A2J6Q5Y3_9HELO</name>
<feature type="transmembrane region" description="Helical" evidence="1">
    <location>
        <begin position="12"/>
        <end position="33"/>
    </location>
</feature>
<dbReference type="STRING" id="1745343.A0A2J6Q5Y3"/>
<dbReference type="EMBL" id="KZ613480">
    <property type="protein sequence ID" value="PMD21651.1"/>
    <property type="molecule type" value="Genomic_DNA"/>
</dbReference>
<gene>
    <name evidence="2" type="ORF">NA56DRAFT_119460</name>
</gene>
<dbReference type="OrthoDB" id="72269at2759"/>
<organism evidence="2 3">
    <name type="scientific">Hyaloscypha hepaticicola</name>
    <dbReference type="NCBI Taxonomy" id="2082293"/>
    <lineage>
        <taxon>Eukaryota</taxon>
        <taxon>Fungi</taxon>
        <taxon>Dikarya</taxon>
        <taxon>Ascomycota</taxon>
        <taxon>Pezizomycotina</taxon>
        <taxon>Leotiomycetes</taxon>
        <taxon>Helotiales</taxon>
        <taxon>Hyaloscyphaceae</taxon>
        <taxon>Hyaloscypha</taxon>
    </lineage>
</organism>
<sequence length="273" mass="30530">MRRIFCTILWGVYMQMFSYAATMPIYALVHIFTSSAATTNREAIRPRYLAPLDLKVIIPAFGIGYFLLSFLFAYPFSSGVVQQWCGAIWQGFPQYVVLVQVLLAKLFSSSSPPARPTGTRSPRDDYQTLSKVYSFAFNVAAATQLFTFAVLGGVKLFPSLFPQWAIATLTFNNVFNPGPFYGSQPMNSMASGMQTFFLYDQYAGSAAALIWGSFLYLGSRKTDVAWRDGAWLGWEVSRWFIVAGAGGALVRLLQRRDAELLLDAEIDERKKTL</sequence>
<reference evidence="2 3" key="1">
    <citation type="submission" date="2016-05" db="EMBL/GenBank/DDBJ databases">
        <title>A degradative enzymes factory behind the ericoid mycorrhizal symbiosis.</title>
        <authorList>
            <consortium name="DOE Joint Genome Institute"/>
            <person name="Martino E."/>
            <person name="Morin E."/>
            <person name="Grelet G."/>
            <person name="Kuo A."/>
            <person name="Kohler A."/>
            <person name="Daghino S."/>
            <person name="Barry K."/>
            <person name="Choi C."/>
            <person name="Cichocki N."/>
            <person name="Clum A."/>
            <person name="Copeland A."/>
            <person name="Hainaut M."/>
            <person name="Haridas S."/>
            <person name="Labutti K."/>
            <person name="Lindquist E."/>
            <person name="Lipzen A."/>
            <person name="Khouja H.-R."/>
            <person name="Murat C."/>
            <person name="Ohm R."/>
            <person name="Olson A."/>
            <person name="Spatafora J."/>
            <person name="Veneault-Fourrey C."/>
            <person name="Henrissat B."/>
            <person name="Grigoriev I."/>
            <person name="Martin F."/>
            <person name="Perotto S."/>
        </authorList>
    </citation>
    <scope>NUCLEOTIDE SEQUENCE [LARGE SCALE GENOMIC DNA]</scope>
    <source>
        <strain evidence="2 3">UAMH 7357</strain>
    </source>
</reference>
<keyword evidence="1" id="KW-1133">Transmembrane helix</keyword>
<keyword evidence="1" id="KW-0812">Transmembrane</keyword>
<evidence type="ECO:0000313" key="3">
    <source>
        <dbReference type="Proteomes" id="UP000235672"/>
    </source>
</evidence>
<dbReference type="AlphaFoldDB" id="A0A2J6Q5Y3"/>
<protein>
    <submittedName>
        <fullName evidence="2">Uncharacterized protein</fullName>
    </submittedName>
</protein>
<feature type="transmembrane region" description="Helical" evidence="1">
    <location>
        <begin position="128"/>
        <end position="150"/>
    </location>
</feature>
<keyword evidence="3" id="KW-1185">Reference proteome</keyword>
<evidence type="ECO:0000256" key="1">
    <source>
        <dbReference type="SAM" id="Phobius"/>
    </source>
</evidence>
<dbReference type="Proteomes" id="UP000235672">
    <property type="component" value="Unassembled WGS sequence"/>
</dbReference>
<feature type="transmembrane region" description="Helical" evidence="1">
    <location>
        <begin position="196"/>
        <end position="216"/>
    </location>
</feature>
<evidence type="ECO:0000313" key="2">
    <source>
        <dbReference type="EMBL" id="PMD21651.1"/>
    </source>
</evidence>
<proteinExistence type="predicted"/>
<keyword evidence="1" id="KW-0472">Membrane</keyword>